<protein>
    <submittedName>
        <fullName evidence="1">Uncharacterized protein</fullName>
    </submittedName>
</protein>
<reference evidence="1 2" key="1">
    <citation type="submission" date="2018-05" db="EMBL/GenBank/DDBJ databases">
        <title>Genomic Encyclopedia of Type Strains, Phase IV (KMG-IV): sequencing the most valuable type-strain genomes for metagenomic binning, comparative biology and taxonomic classification.</title>
        <authorList>
            <person name="Goeker M."/>
        </authorList>
    </citation>
    <scope>NUCLEOTIDE SEQUENCE [LARGE SCALE GENOMIC DNA]</scope>
    <source>
        <strain evidence="1 2">DSM 44717</strain>
    </source>
</reference>
<sequence length="194" mass="20147">MTRVSATRCHIETVTVVNERRAGREIQGMSLKSTQGQRVSVQVGVAAAAAVAALVGFSSPAAALPSDQVVQFNPTLARTPGIGCAAIINAETVPQPQAGQLGVRVKIVQTGQSCEGYRVSVRWKNLDTGVANGQSHKVDGNGVVEHAPDGVITGMGMAPGPGRVEATIVATSDTYPNHHDLEQLSGMAWITLNA</sequence>
<name>A0A317NVV2_9NOCA</name>
<evidence type="ECO:0000313" key="1">
    <source>
        <dbReference type="EMBL" id="PWV79429.1"/>
    </source>
</evidence>
<dbReference type="AlphaFoldDB" id="A0A317NVV2"/>
<accession>A0A317NVV2</accession>
<keyword evidence="2" id="KW-1185">Reference proteome</keyword>
<organism evidence="1 2">
    <name type="scientific">Nocardia neocaledoniensis</name>
    <dbReference type="NCBI Taxonomy" id="236511"/>
    <lineage>
        <taxon>Bacteria</taxon>
        <taxon>Bacillati</taxon>
        <taxon>Actinomycetota</taxon>
        <taxon>Actinomycetes</taxon>
        <taxon>Mycobacteriales</taxon>
        <taxon>Nocardiaceae</taxon>
        <taxon>Nocardia</taxon>
    </lineage>
</organism>
<dbReference type="EMBL" id="QGTL01000002">
    <property type="protein sequence ID" value="PWV79429.1"/>
    <property type="molecule type" value="Genomic_DNA"/>
</dbReference>
<gene>
    <name evidence="1" type="ORF">DFR69_102492</name>
</gene>
<proteinExistence type="predicted"/>
<comment type="caution">
    <text evidence="1">The sequence shown here is derived from an EMBL/GenBank/DDBJ whole genome shotgun (WGS) entry which is preliminary data.</text>
</comment>
<dbReference type="Proteomes" id="UP000246410">
    <property type="component" value="Unassembled WGS sequence"/>
</dbReference>
<evidence type="ECO:0000313" key="2">
    <source>
        <dbReference type="Proteomes" id="UP000246410"/>
    </source>
</evidence>
<dbReference type="RefSeq" id="WP_244198122.1">
    <property type="nucleotide sequence ID" value="NZ_QGTL01000002.1"/>
</dbReference>